<evidence type="ECO:0000313" key="7">
    <source>
        <dbReference type="EMBL" id="ORY60353.1"/>
    </source>
</evidence>
<dbReference type="PROSITE" id="PS51677">
    <property type="entry name" value="NODB"/>
    <property type="match status" value="1"/>
</dbReference>
<proteinExistence type="predicted"/>
<evidence type="ECO:0000313" key="8">
    <source>
        <dbReference type="Proteomes" id="UP000193920"/>
    </source>
</evidence>
<keyword evidence="8" id="KW-1185">Reference proteome</keyword>
<dbReference type="PANTHER" id="PTHR46471:SF2">
    <property type="entry name" value="CHITIN DEACETYLASE-RELATED"/>
    <property type="match status" value="1"/>
</dbReference>
<keyword evidence="4 7" id="KW-0378">Hydrolase</keyword>
<dbReference type="GO" id="GO:0016810">
    <property type="term" value="F:hydrolase activity, acting on carbon-nitrogen (but not peptide) bonds"/>
    <property type="evidence" value="ECO:0007669"/>
    <property type="project" value="InterPro"/>
</dbReference>
<accession>A0A1Y2DM45</accession>
<evidence type="ECO:0000256" key="2">
    <source>
        <dbReference type="ARBA" id="ARBA00022723"/>
    </source>
</evidence>
<sequence length="217" mass="25296">CTQSNTIALTFDDGPYQYTAELLDQLKTAGIKATFFINGYNWWKDLERDPEKRAVIKRTMEEGHQVASHTWAHQIPEGENEIKEALVKLDDLVEGIAGVRPRYFRAPQGHCEEDCMKLIEDLGYKIVQWDTDTEDWNYFEFEGLTKEEGREKRVGMVKEFLTEEWSKAKENYLVLMHDVHIHTVREIVPWLLENAPFDKYRFVTVAECLGDASGAYR</sequence>
<keyword evidence="3" id="KW-0732">Signal</keyword>
<dbReference type="SUPFAM" id="SSF88713">
    <property type="entry name" value="Glycoside hydrolase/deacetylase"/>
    <property type="match status" value="1"/>
</dbReference>
<dbReference type="AlphaFoldDB" id="A0A1Y2DM45"/>
<evidence type="ECO:0000256" key="1">
    <source>
        <dbReference type="ARBA" id="ARBA00001941"/>
    </source>
</evidence>
<dbReference type="InterPro" id="IPR002509">
    <property type="entry name" value="NODB_dom"/>
</dbReference>
<evidence type="ECO:0000256" key="4">
    <source>
        <dbReference type="ARBA" id="ARBA00022801"/>
    </source>
</evidence>
<keyword evidence="5" id="KW-0119">Carbohydrate metabolism</keyword>
<dbReference type="OrthoDB" id="2158458at2759"/>
<dbReference type="Proteomes" id="UP000193920">
    <property type="component" value="Unassembled WGS sequence"/>
</dbReference>
<evidence type="ECO:0000259" key="6">
    <source>
        <dbReference type="PROSITE" id="PS51677"/>
    </source>
</evidence>
<evidence type="ECO:0000256" key="3">
    <source>
        <dbReference type="ARBA" id="ARBA00022729"/>
    </source>
</evidence>
<dbReference type="Pfam" id="PF01522">
    <property type="entry name" value="Polysacc_deac_1"/>
    <property type="match status" value="1"/>
</dbReference>
<gene>
    <name evidence="7" type="ORF">LY90DRAFT_327394</name>
</gene>
<comment type="cofactor">
    <cofactor evidence="1">
        <name>Co(2+)</name>
        <dbReference type="ChEBI" id="CHEBI:48828"/>
    </cofactor>
</comment>
<keyword evidence="2" id="KW-0479">Metal-binding</keyword>
<dbReference type="InterPro" id="IPR011330">
    <property type="entry name" value="Glyco_hydro/deAcase_b/a-brl"/>
</dbReference>
<evidence type="ECO:0000256" key="5">
    <source>
        <dbReference type="ARBA" id="ARBA00023277"/>
    </source>
</evidence>
<name>A0A1Y2DM45_9FUNG</name>
<dbReference type="EMBL" id="MCOG01000062">
    <property type="protein sequence ID" value="ORY60353.1"/>
    <property type="molecule type" value="Genomic_DNA"/>
</dbReference>
<comment type="caution">
    <text evidence="7">The sequence shown here is derived from an EMBL/GenBank/DDBJ whole genome shotgun (WGS) entry which is preliminary data.</text>
</comment>
<dbReference type="GO" id="GO:0046872">
    <property type="term" value="F:metal ion binding"/>
    <property type="evidence" value="ECO:0007669"/>
    <property type="project" value="UniProtKB-KW"/>
</dbReference>
<protein>
    <submittedName>
        <fullName evidence="7">Glycoside hydrolase/deacetylase</fullName>
    </submittedName>
</protein>
<feature type="non-terminal residue" evidence="7">
    <location>
        <position position="217"/>
    </location>
</feature>
<feature type="domain" description="NodB homology" evidence="6">
    <location>
        <begin position="5"/>
        <end position="206"/>
    </location>
</feature>
<organism evidence="7 8">
    <name type="scientific">Neocallimastix californiae</name>
    <dbReference type="NCBI Taxonomy" id="1754190"/>
    <lineage>
        <taxon>Eukaryota</taxon>
        <taxon>Fungi</taxon>
        <taxon>Fungi incertae sedis</taxon>
        <taxon>Chytridiomycota</taxon>
        <taxon>Chytridiomycota incertae sedis</taxon>
        <taxon>Neocallimastigomycetes</taxon>
        <taxon>Neocallimastigales</taxon>
        <taxon>Neocallimastigaceae</taxon>
        <taxon>Neocallimastix</taxon>
    </lineage>
</organism>
<dbReference type="GO" id="GO:0005975">
    <property type="term" value="P:carbohydrate metabolic process"/>
    <property type="evidence" value="ECO:0007669"/>
    <property type="project" value="InterPro"/>
</dbReference>
<dbReference type="Gene3D" id="3.20.20.370">
    <property type="entry name" value="Glycoside hydrolase/deacetylase"/>
    <property type="match status" value="1"/>
</dbReference>
<feature type="non-terminal residue" evidence="7">
    <location>
        <position position="1"/>
    </location>
</feature>
<reference evidence="7 8" key="1">
    <citation type="submission" date="2016-08" db="EMBL/GenBank/DDBJ databases">
        <title>A Parts List for Fungal Cellulosomes Revealed by Comparative Genomics.</title>
        <authorList>
            <consortium name="DOE Joint Genome Institute"/>
            <person name="Haitjema C.H."/>
            <person name="Gilmore S.P."/>
            <person name="Henske J.K."/>
            <person name="Solomon K.V."/>
            <person name="De Groot R."/>
            <person name="Kuo A."/>
            <person name="Mondo S.J."/>
            <person name="Salamov A.A."/>
            <person name="Labutti K."/>
            <person name="Zhao Z."/>
            <person name="Chiniquy J."/>
            <person name="Barry K."/>
            <person name="Brewer H.M."/>
            <person name="Purvine S.O."/>
            <person name="Wright A.T."/>
            <person name="Boxma B."/>
            <person name="Van Alen T."/>
            <person name="Hackstein J.H."/>
            <person name="Baker S.E."/>
            <person name="Grigoriev I.V."/>
            <person name="O'Malley M.A."/>
        </authorList>
    </citation>
    <scope>NUCLEOTIDE SEQUENCE [LARGE SCALE GENOMIC DNA]</scope>
    <source>
        <strain evidence="7 8">G1</strain>
    </source>
</reference>
<dbReference type="STRING" id="1754190.A0A1Y2DM45"/>
<dbReference type="PANTHER" id="PTHR46471">
    <property type="entry name" value="CHITIN DEACETYLASE"/>
    <property type="match status" value="1"/>
</dbReference>